<evidence type="ECO:0000313" key="2">
    <source>
        <dbReference type="EMBL" id="GFP22950.1"/>
    </source>
</evidence>
<dbReference type="EMBL" id="BLSD01000030">
    <property type="protein sequence ID" value="GFP39090.1"/>
    <property type="molecule type" value="Genomic_DNA"/>
</dbReference>
<dbReference type="Proteomes" id="UP000569018">
    <property type="component" value="Unassembled WGS sequence"/>
</dbReference>
<sequence length="336" mass="38149">MLKSKSLQQIALSSLANFTLSTYECHIKMLQDSYLPLYEGSMLRGAFGGILRGICCAGRLSAPCSECPLVHSCAYAYIFETSPQEDATYFSFNKQVPRPYIFEPPDDGKTDYAAGETFTFRFILIGNARKFIPYFIYSFHELGKVGITRRGHKFFLDSIYVLNELDGNREQVFSGKESLVYNVDYPITVEQIQHRAEQMGGVGSLTLRFITPLRLKCQSQLQLRTVPLSCLLQNLSIKTQMLNIFHCQGQFSESLRDLVKEAQEIEPIAQDLRWRRLERYSLRRQQSDTLSGLVGTITYKAPKGELARYLPLLILGQFIHVGGKTVFGLGKYVVEV</sequence>
<gene>
    <name evidence="2" type="ORF">HKBW3S09_00417</name>
    <name evidence="3" type="ORF">HKBW3S34_01080</name>
    <name evidence="4" type="ORF">HKBW3S44_00419</name>
    <name evidence="5" type="ORF">HKBW3S47_00790</name>
</gene>
<dbReference type="Gene3D" id="3.30.70.1900">
    <property type="match status" value="1"/>
</dbReference>
<accession>A0A6V8NU50</accession>
<reference evidence="6 7" key="1">
    <citation type="journal article" date="2020" name="Front. Microbiol.">
        <title>Single-cell genomics of novel Actinobacteria with the Wood-Ljungdahl pathway discovered in a serpentinizing system.</title>
        <authorList>
            <person name="Merino N."/>
            <person name="Kawai M."/>
            <person name="Boyd E.S."/>
            <person name="Colman D.R."/>
            <person name="McGlynn S.E."/>
            <person name="Nealson K.H."/>
            <person name="Kurokawa K."/>
            <person name="Hongoh Y."/>
        </authorList>
    </citation>
    <scope>NUCLEOTIDE SEQUENCE [LARGE SCALE GENOMIC DNA]</scope>
    <source>
        <strain evidence="2 8">S09_30</strain>
        <strain evidence="3 9">S34</strain>
        <strain evidence="4 6">S44</strain>
        <strain evidence="5 7">S47</strain>
    </source>
</reference>
<name>A0A6V8NU50_9ACTN</name>
<evidence type="ECO:0000313" key="5">
    <source>
        <dbReference type="EMBL" id="GFP39090.1"/>
    </source>
</evidence>
<evidence type="ECO:0000313" key="9">
    <source>
        <dbReference type="Proteomes" id="UP000588083"/>
    </source>
</evidence>
<comment type="caution">
    <text evidence="2">The sequence shown here is derived from an EMBL/GenBank/DDBJ whole genome shotgun (WGS) entry which is preliminary data.</text>
</comment>
<dbReference type="Proteomes" id="UP000585609">
    <property type="component" value="Unassembled WGS sequence"/>
</dbReference>
<evidence type="ECO:0000313" key="8">
    <source>
        <dbReference type="Proteomes" id="UP000585609"/>
    </source>
</evidence>
<dbReference type="Proteomes" id="UP000561271">
    <property type="component" value="Unassembled WGS sequence"/>
</dbReference>
<dbReference type="Proteomes" id="UP000588083">
    <property type="component" value="Unassembled WGS sequence"/>
</dbReference>
<evidence type="ECO:0000313" key="7">
    <source>
        <dbReference type="Proteomes" id="UP000569018"/>
    </source>
</evidence>
<dbReference type="InterPro" id="IPR019267">
    <property type="entry name" value="CRISPR-assoc_Cas6_C"/>
</dbReference>
<organism evidence="2 8">
    <name type="scientific">Candidatus Hakubella thermalkaliphila</name>
    <dbReference type="NCBI Taxonomy" id="2754717"/>
    <lineage>
        <taxon>Bacteria</taxon>
        <taxon>Bacillati</taxon>
        <taxon>Actinomycetota</taxon>
        <taxon>Actinomycetota incertae sedis</taxon>
        <taxon>Candidatus Hakubellales</taxon>
        <taxon>Candidatus Hakubellaceae</taxon>
        <taxon>Candidatus Hakubella</taxon>
    </lineage>
</organism>
<evidence type="ECO:0000313" key="4">
    <source>
        <dbReference type="EMBL" id="GFP36738.1"/>
    </source>
</evidence>
<protein>
    <recommendedName>
        <fullName evidence="1">CRISPR-associated protein Cas6 C-terminal domain-containing protein</fullName>
    </recommendedName>
</protein>
<dbReference type="EMBL" id="BLRZ01000045">
    <property type="protein sequence ID" value="GFP30160.1"/>
    <property type="molecule type" value="Genomic_DNA"/>
</dbReference>
<feature type="domain" description="CRISPR-associated protein Cas6 C-terminal" evidence="1">
    <location>
        <begin position="207"/>
        <end position="332"/>
    </location>
</feature>
<dbReference type="Pfam" id="PF10040">
    <property type="entry name" value="CRISPR_Cas6"/>
    <property type="match status" value="1"/>
</dbReference>
<evidence type="ECO:0000259" key="1">
    <source>
        <dbReference type="Pfam" id="PF10040"/>
    </source>
</evidence>
<dbReference type="EMBL" id="BLSC01000018">
    <property type="protein sequence ID" value="GFP36738.1"/>
    <property type="molecule type" value="Genomic_DNA"/>
</dbReference>
<evidence type="ECO:0000313" key="3">
    <source>
        <dbReference type="EMBL" id="GFP30160.1"/>
    </source>
</evidence>
<dbReference type="EMBL" id="BLRW01000035">
    <property type="protein sequence ID" value="GFP22950.1"/>
    <property type="molecule type" value="Genomic_DNA"/>
</dbReference>
<proteinExistence type="predicted"/>
<keyword evidence="9" id="KW-1185">Reference proteome</keyword>
<evidence type="ECO:0000313" key="6">
    <source>
        <dbReference type="Proteomes" id="UP000561271"/>
    </source>
</evidence>
<dbReference type="RefSeq" id="WP_176231049.1">
    <property type="nucleotide sequence ID" value="NZ_BLRZ01000045.1"/>
</dbReference>
<dbReference type="AlphaFoldDB" id="A0A6V8NU50"/>